<feature type="compositionally biased region" description="Polar residues" evidence="1">
    <location>
        <begin position="314"/>
        <end position="330"/>
    </location>
</feature>
<evidence type="ECO:0000313" key="3">
    <source>
        <dbReference type="Proteomes" id="UP001642483"/>
    </source>
</evidence>
<feature type="compositionally biased region" description="Low complexity" evidence="1">
    <location>
        <begin position="331"/>
        <end position="341"/>
    </location>
</feature>
<dbReference type="EMBL" id="CAWYQH010000024">
    <property type="protein sequence ID" value="CAK8675484.1"/>
    <property type="molecule type" value="Genomic_DNA"/>
</dbReference>
<feature type="compositionally biased region" description="Polar residues" evidence="1">
    <location>
        <begin position="508"/>
        <end position="518"/>
    </location>
</feature>
<feature type="compositionally biased region" description="Low complexity" evidence="1">
    <location>
        <begin position="534"/>
        <end position="545"/>
    </location>
</feature>
<dbReference type="Proteomes" id="UP001642483">
    <property type="component" value="Unassembled WGS sequence"/>
</dbReference>
<feature type="compositionally biased region" description="Low complexity" evidence="1">
    <location>
        <begin position="401"/>
        <end position="420"/>
    </location>
</feature>
<feature type="region of interest" description="Disordered" evidence="1">
    <location>
        <begin position="263"/>
        <end position="556"/>
    </location>
</feature>
<evidence type="ECO:0000313" key="2">
    <source>
        <dbReference type="EMBL" id="CAK8675484.1"/>
    </source>
</evidence>
<feature type="region of interest" description="Disordered" evidence="1">
    <location>
        <begin position="17"/>
        <end position="139"/>
    </location>
</feature>
<organism evidence="2 3">
    <name type="scientific">Clavelina lepadiformis</name>
    <name type="common">Light-bulb sea squirt</name>
    <name type="synonym">Ascidia lepadiformis</name>
    <dbReference type="NCBI Taxonomy" id="159417"/>
    <lineage>
        <taxon>Eukaryota</taxon>
        <taxon>Metazoa</taxon>
        <taxon>Chordata</taxon>
        <taxon>Tunicata</taxon>
        <taxon>Ascidiacea</taxon>
        <taxon>Aplousobranchia</taxon>
        <taxon>Clavelinidae</taxon>
        <taxon>Clavelina</taxon>
    </lineage>
</organism>
<feature type="region of interest" description="Disordered" evidence="1">
    <location>
        <begin position="157"/>
        <end position="233"/>
    </location>
</feature>
<reference evidence="2 3" key="1">
    <citation type="submission" date="2024-02" db="EMBL/GenBank/DDBJ databases">
        <authorList>
            <person name="Daric V."/>
            <person name="Darras S."/>
        </authorList>
    </citation>
    <scope>NUCLEOTIDE SEQUENCE [LARGE SCALE GENOMIC DNA]</scope>
</reference>
<feature type="compositionally biased region" description="Pro residues" evidence="1">
    <location>
        <begin position="281"/>
        <end position="302"/>
    </location>
</feature>
<proteinExistence type="predicted"/>
<evidence type="ECO:0000256" key="1">
    <source>
        <dbReference type="SAM" id="MobiDB-lite"/>
    </source>
</evidence>
<sequence>MNSFKQEIEKYNISKVSTLRSSVSCPDKISPQVHSNTNSGPRSQSVNNHHREVGKNSLESSQSTSTNSILSDEGGQPWYEPYHMNRTGDISLPSYSSPPGKVLNSPGFSDDYPYPQVPPPLPKNLPEDDSSHYYEKITDDPVHPFVDHVPGKVAAFRQHSFPVEPPPPPPSDFNLDDENYEVPVHHSPGGDLRNRLLSTAEPISSQQDMPPPLLPKPQSMSASCGGDDGSMSIDYYIDVNQPEYDNPEDDYDDTNEVQHSMHRIPIPIPDEADPTSRFTYPPTPPDKPKPPQPGMKPNPMFPGSPLDLRKNLKPVSNTSPKAKVNSPQNYSPTSPMTPTTPLDAVNRPRVTTTAGTPQIPKGFPFNENSVASTVKSQKSHSVSTPPQILTLTGFPSLKPVTPSSALKPSTSSTSKPKTALKPPPLTSKPPKPSPTSKPTLVGLKPTAPVPDHKPSLFSSPEYTTHISPEKLKPHNKSSPFPPSTFNAQDIKFPNKQMPPLSPGKPRTENLTTTASTPKSPLLGLKTSRPMPPFTTTEMGKTTTMKPSEIKKANATTAVTTPVKVSNNADDPAGKSVLDKAKMFANTKVPPVKIDKPKATARPQAYSKPTLAAKPAFASKPNYIR</sequence>
<keyword evidence="3" id="KW-1185">Reference proteome</keyword>
<feature type="compositionally biased region" description="Basic and acidic residues" evidence="1">
    <location>
        <begin position="125"/>
        <end position="139"/>
    </location>
</feature>
<accession>A0ABP0FAK0</accession>
<name>A0ABP0FAK0_CLALP</name>
<feature type="compositionally biased region" description="Polar residues" evidence="1">
    <location>
        <begin position="366"/>
        <end position="390"/>
    </location>
</feature>
<feature type="compositionally biased region" description="Polar residues" evidence="1">
    <location>
        <begin position="456"/>
        <end position="466"/>
    </location>
</feature>
<comment type="caution">
    <text evidence="2">The sequence shown here is derived from an EMBL/GenBank/DDBJ whole genome shotgun (WGS) entry which is preliminary data.</text>
</comment>
<feature type="compositionally biased region" description="Polar residues" evidence="1">
    <location>
        <begin position="32"/>
        <end position="47"/>
    </location>
</feature>
<feature type="compositionally biased region" description="Low complexity" evidence="1">
    <location>
        <begin position="56"/>
        <end position="71"/>
    </location>
</feature>
<gene>
    <name evidence="2" type="ORF">CVLEPA_LOCUS5063</name>
</gene>
<feature type="compositionally biased region" description="Pro residues" evidence="1">
    <location>
        <begin position="421"/>
        <end position="435"/>
    </location>
</feature>
<protein>
    <submittedName>
        <fullName evidence="2">Uncharacterized protein</fullName>
    </submittedName>
</protein>